<organism evidence="1 2">
    <name type="scientific">Methanoregula formicica (strain DSM 22288 / NBRC 105244 / SMSP)</name>
    <dbReference type="NCBI Taxonomy" id="593750"/>
    <lineage>
        <taxon>Archaea</taxon>
        <taxon>Methanobacteriati</taxon>
        <taxon>Methanobacteriota</taxon>
        <taxon>Stenosarchaea group</taxon>
        <taxon>Methanomicrobia</taxon>
        <taxon>Methanomicrobiales</taxon>
        <taxon>Methanoregulaceae</taxon>
        <taxon>Methanoregula</taxon>
    </lineage>
</organism>
<proteinExistence type="predicted"/>
<evidence type="ECO:0000313" key="2">
    <source>
        <dbReference type="Proteomes" id="UP000010824"/>
    </source>
</evidence>
<dbReference type="Proteomes" id="UP000010824">
    <property type="component" value="Chromosome"/>
</dbReference>
<dbReference type="STRING" id="593750.Metfor_0374"/>
<reference evidence="1 2" key="2">
    <citation type="journal article" date="2014" name="Genome Announc.">
        <title>Complete Genome Sequence of Methanoregula formicica SMSPT, a Mesophilic Hydrogenotrophic Methanogen Isolated from a Methanogenic Upflow Anaerobic Sludge Blanket Reactor.</title>
        <authorList>
            <person name="Yamamoto K."/>
            <person name="Tamaki H."/>
            <person name="Cadillo-Quiroz H."/>
            <person name="Imachi H."/>
            <person name="Kyrpides N."/>
            <person name="Woyke T."/>
            <person name="Goodwin L."/>
            <person name="Zinder S.H."/>
            <person name="Kamagata Y."/>
            <person name="Liu W.T."/>
        </authorList>
    </citation>
    <scope>NUCLEOTIDE SEQUENCE [LARGE SCALE GENOMIC DNA]</scope>
    <source>
        <strain evidence="2">DSM 22288 / NBRC 105244 / SMSP</strain>
    </source>
</reference>
<sequence length="400" mass="43299" precursor="true">MKQRKNAVLIFAVVIVMIGVSIVLAEQFAGTGASTPPPHEPVVGTRATAVAATPAVAITATAMPEAVISKEEATALLDEGETHGYSIAGITLTDRYPGKLLYEFSLVPDSTHSRKTNATLFIDAETGDPYAPLQDKAGITIEQAKEKARGAFPNIPADRVRIRFNDGSQYMRGWSFDLMNAGDRLVQGGLDADTGELKSYFIGIKRLGRPATPSVPMDAAQRTAEREVRERNGELPLTLVDARLDPLGMPGEDIAGKYVFVYKRVIHGVPCASDGILVTVDSVAGNVVDYHKSWSLMEDAVALPAEPAITKDAAIKTVKDAAVKIYPDSAASLRIVSADLRWRDFHNPDKVTPGPGSVPLAWKVQFDDETIRAQQWPVPGNGWVDAKTGTLLDLYYRHEH</sequence>
<dbReference type="InParanoid" id="L0HDP3"/>
<name>L0HDP3_METFS</name>
<dbReference type="AlphaFoldDB" id="L0HDP3"/>
<dbReference type="HOGENOM" id="CLU_688133_0_0_2"/>
<gene>
    <name evidence="1" type="ordered locus">Metfor_0374</name>
</gene>
<evidence type="ECO:0000313" key="1">
    <source>
        <dbReference type="EMBL" id="AGB01448.1"/>
    </source>
</evidence>
<reference evidence="2" key="1">
    <citation type="submission" date="2011-12" db="EMBL/GenBank/DDBJ databases">
        <title>Complete sequence of Methanoregula formicicum SMSP.</title>
        <authorList>
            <person name="Lucas S."/>
            <person name="Han J."/>
            <person name="Lapidus A."/>
            <person name="Cheng J.-F."/>
            <person name="Goodwin L."/>
            <person name="Pitluck S."/>
            <person name="Peters L."/>
            <person name="Ovchinnikova G."/>
            <person name="Teshima H."/>
            <person name="Detter J.C."/>
            <person name="Han C."/>
            <person name="Tapia R."/>
            <person name="Land M."/>
            <person name="Hauser L."/>
            <person name="Kyrpides N."/>
            <person name="Ivanova N."/>
            <person name="Pagani I."/>
            <person name="Imachi H."/>
            <person name="Tamaki H."/>
            <person name="Sekiguchi Y."/>
            <person name="Kamagata Y."/>
            <person name="Cadillo-Quiroz H."/>
            <person name="Zinder S."/>
            <person name="Liu W.-T."/>
            <person name="Woyke T."/>
        </authorList>
    </citation>
    <scope>NUCLEOTIDE SEQUENCE [LARGE SCALE GENOMIC DNA]</scope>
    <source>
        <strain evidence="2">DSM 22288 / NBRC 105244 / SMSP</strain>
    </source>
</reference>
<dbReference type="eggNOG" id="arCOG06558">
    <property type="taxonomic scope" value="Archaea"/>
</dbReference>
<dbReference type="KEGG" id="mfo:Metfor_0374"/>
<dbReference type="EMBL" id="CP003167">
    <property type="protein sequence ID" value="AGB01448.1"/>
    <property type="molecule type" value="Genomic_DNA"/>
</dbReference>
<evidence type="ECO:0008006" key="3">
    <source>
        <dbReference type="Google" id="ProtNLM"/>
    </source>
</evidence>
<dbReference type="GeneID" id="14309047"/>
<accession>L0HDP3</accession>
<dbReference type="OrthoDB" id="107458at2157"/>
<dbReference type="RefSeq" id="WP_015284412.1">
    <property type="nucleotide sequence ID" value="NC_019943.1"/>
</dbReference>
<keyword evidence="2" id="KW-1185">Reference proteome</keyword>
<protein>
    <recommendedName>
        <fullName evidence="3">Peptidase propeptide domain-containing protein</fullName>
    </recommendedName>
</protein>